<dbReference type="PRINTS" id="PR00115">
    <property type="entry name" value="F16BPHPHTASE"/>
</dbReference>
<dbReference type="Pfam" id="PF00316">
    <property type="entry name" value="FBPase"/>
    <property type="match status" value="1"/>
</dbReference>
<evidence type="ECO:0000256" key="2">
    <source>
        <dbReference type="ARBA" id="ARBA00005215"/>
    </source>
</evidence>
<dbReference type="PIRSF" id="PIRSF000904">
    <property type="entry name" value="FBPtase_SBPase"/>
    <property type="match status" value="1"/>
</dbReference>
<evidence type="ECO:0000256" key="8">
    <source>
        <dbReference type="ARBA" id="ARBA00023277"/>
    </source>
</evidence>
<protein>
    <recommendedName>
        <fullName evidence="9">Fructose-1,6-bisphosphatase class 1</fullName>
        <shortName evidence="9">FBPase class 1</shortName>
        <ecNumber evidence="9">3.1.3.11</ecNumber>
    </recommendedName>
    <alternativeName>
        <fullName evidence="9">D-fructose-1,6-bisphosphate 1-phosphohydrolase class 1</fullName>
    </alternativeName>
</protein>
<sequence>MKRLTNVLVDDKVCPQLQSVLFSIVTACKDISFRVGQGALSGVLGATQDENVQGEQQKKLDVIANQILKDYLAADNNVRSIASEEEDTIVAANETGDYIVGFDPLDGSSNIDINGQIGTIFTIFSAVNQLNADDPAQFQQTGREQVAAGYVLYGSSSVLVLTTGKGTQCFTLDKTFGEFVLTNDAMQVPTETQEFSINMANSRFWFEPIQYYINDLLKGEIGIRKKRYNMRWNAAMVGDVHRVLTRGGIFLYPQDKRDPNKPAKLRLLYEANPMAMLMENAGGKASTGLQPILDVKIDDLHQRVPVIMGSSEEVEQCQFYYNQ</sequence>
<feature type="binding site" evidence="9">
    <location>
        <position position="84"/>
    </location>
    <ligand>
        <name>Mg(2+)</name>
        <dbReference type="ChEBI" id="CHEBI:18420"/>
        <label>1</label>
    </ligand>
</feature>
<dbReference type="PANTHER" id="PTHR11556">
    <property type="entry name" value="FRUCTOSE-1,6-BISPHOSPHATASE-RELATED"/>
    <property type="match status" value="1"/>
</dbReference>
<feature type="binding site" evidence="9">
    <location>
        <position position="105"/>
    </location>
    <ligand>
        <name>Mg(2+)</name>
        <dbReference type="ChEBI" id="CHEBI:18420"/>
        <label>1</label>
    </ligand>
</feature>
<gene>
    <name evidence="9" type="primary">fbp</name>
    <name evidence="13" type="ORF">OLW01_17845</name>
</gene>
<dbReference type="HAMAP" id="MF_01855">
    <property type="entry name" value="FBPase_class1"/>
    <property type="match status" value="1"/>
</dbReference>
<name>A0ABY7ARN5_9ALTE</name>
<dbReference type="EC" id="3.1.3.11" evidence="9"/>
<keyword evidence="5 9" id="KW-0479">Metal-binding</keyword>
<feature type="binding site" evidence="9">
    <location>
        <position position="198"/>
    </location>
    <ligand>
        <name>substrate</name>
    </ligand>
</feature>
<dbReference type="CDD" id="cd00354">
    <property type="entry name" value="FBPase"/>
    <property type="match status" value="1"/>
</dbReference>
<proteinExistence type="inferred from homology"/>
<evidence type="ECO:0000256" key="1">
    <source>
        <dbReference type="ARBA" id="ARBA00001273"/>
    </source>
</evidence>
<geneLocation type="plasmid" evidence="13 14">
    <name>pCadTS8_2</name>
</geneLocation>
<keyword evidence="4 9" id="KW-0963">Cytoplasm</keyword>
<evidence type="ECO:0000256" key="9">
    <source>
        <dbReference type="HAMAP-Rule" id="MF_01855"/>
    </source>
</evidence>
<evidence type="ECO:0000256" key="4">
    <source>
        <dbReference type="ARBA" id="ARBA00022490"/>
    </source>
</evidence>
<evidence type="ECO:0000313" key="13">
    <source>
        <dbReference type="EMBL" id="WAJ72144.1"/>
    </source>
</evidence>
<dbReference type="PIRSF" id="PIRSF500210">
    <property type="entry name" value="FBPtase"/>
    <property type="match status" value="1"/>
</dbReference>
<keyword evidence="14" id="KW-1185">Reference proteome</keyword>
<dbReference type="PANTHER" id="PTHR11556:SF35">
    <property type="entry name" value="SEDOHEPTULOSE-1,7-BISPHOSPHATASE, CHLOROPLASTIC"/>
    <property type="match status" value="1"/>
</dbReference>
<keyword evidence="8 9" id="KW-0119">Carbohydrate metabolism</keyword>
<dbReference type="SUPFAM" id="SSF56655">
    <property type="entry name" value="Carbohydrate phosphatase"/>
    <property type="match status" value="1"/>
</dbReference>
<dbReference type="InterPro" id="IPR020548">
    <property type="entry name" value="Fructose_bisphosphatase_AS"/>
</dbReference>
<comment type="pathway">
    <text evidence="2">Carbohydrate biosynthesis; Calvin cycle.</text>
</comment>
<dbReference type="EMBL" id="CP109967">
    <property type="protein sequence ID" value="WAJ72144.1"/>
    <property type="molecule type" value="Genomic_DNA"/>
</dbReference>
<comment type="caution">
    <text evidence="9">Lacks conserved residue(s) required for the propagation of feature annotation.</text>
</comment>
<comment type="cofactor">
    <cofactor evidence="9">
        <name>Mg(2+)</name>
        <dbReference type="ChEBI" id="CHEBI:18420"/>
    </cofactor>
    <text evidence="9">Binds 2 magnesium ions per subunit.</text>
</comment>
<dbReference type="Proteomes" id="UP001163726">
    <property type="component" value="Plasmid pCadTS8_2"/>
</dbReference>
<evidence type="ECO:0000256" key="6">
    <source>
        <dbReference type="ARBA" id="ARBA00022801"/>
    </source>
</evidence>
<keyword evidence="7 9" id="KW-0460">Magnesium</keyword>
<dbReference type="InterPro" id="IPR033391">
    <property type="entry name" value="FBPase_N"/>
</dbReference>
<comment type="catalytic activity">
    <reaction evidence="1 9">
        <text>beta-D-fructose 1,6-bisphosphate + H2O = beta-D-fructose 6-phosphate + phosphate</text>
        <dbReference type="Rhea" id="RHEA:11064"/>
        <dbReference type="ChEBI" id="CHEBI:15377"/>
        <dbReference type="ChEBI" id="CHEBI:32966"/>
        <dbReference type="ChEBI" id="CHEBI:43474"/>
        <dbReference type="ChEBI" id="CHEBI:57634"/>
        <dbReference type="EC" id="3.1.3.11"/>
    </reaction>
</comment>
<organism evidence="13 14">
    <name type="scientific">Catenovulum adriaticum</name>
    <dbReference type="NCBI Taxonomy" id="2984846"/>
    <lineage>
        <taxon>Bacteria</taxon>
        <taxon>Pseudomonadati</taxon>
        <taxon>Pseudomonadota</taxon>
        <taxon>Gammaproteobacteria</taxon>
        <taxon>Alteromonadales</taxon>
        <taxon>Alteromonadaceae</taxon>
        <taxon>Catenovulum</taxon>
    </lineage>
</organism>
<feature type="binding site" evidence="9">
    <location>
        <position position="264"/>
    </location>
    <ligand>
        <name>substrate</name>
    </ligand>
</feature>
<accession>A0ABY7ARN5</accession>
<comment type="subcellular location">
    <subcellularLocation>
        <location evidence="9">Cytoplasm</location>
    </subcellularLocation>
</comment>
<evidence type="ECO:0000259" key="12">
    <source>
        <dbReference type="Pfam" id="PF18913"/>
    </source>
</evidence>
<evidence type="ECO:0000256" key="3">
    <source>
        <dbReference type="ARBA" id="ARBA00010941"/>
    </source>
</evidence>
<evidence type="ECO:0000313" key="14">
    <source>
        <dbReference type="Proteomes" id="UP001163726"/>
    </source>
</evidence>
<evidence type="ECO:0000256" key="5">
    <source>
        <dbReference type="ARBA" id="ARBA00022723"/>
    </source>
</evidence>
<dbReference type="Gene3D" id="3.30.540.10">
    <property type="entry name" value="Fructose-1,6-Bisphosphatase, subunit A, domain 1"/>
    <property type="match status" value="1"/>
</dbReference>
<dbReference type="PROSITE" id="PS51257">
    <property type="entry name" value="PROKAR_LIPOPROTEIN"/>
    <property type="match status" value="1"/>
</dbReference>
<dbReference type="Pfam" id="PF18913">
    <property type="entry name" value="FBPase_C"/>
    <property type="match status" value="1"/>
</dbReference>
<dbReference type="InterPro" id="IPR044015">
    <property type="entry name" value="FBPase_C_dom"/>
</dbReference>
<dbReference type="InterPro" id="IPR028343">
    <property type="entry name" value="FBPtase"/>
</dbReference>
<dbReference type="GO" id="GO:0042132">
    <property type="term" value="F:fructose 1,6-bisphosphate 1-phosphatase activity"/>
    <property type="evidence" value="ECO:0007669"/>
    <property type="project" value="UniProtKB-EC"/>
</dbReference>
<feature type="binding site" evidence="9">
    <location>
        <position position="103"/>
    </location>
    <ligand>
        <name>Mg(2+)</name>
        <dbReference type="ChEBI" id="CHEBI:18420"/>
        <label>2</label>
    </ligand>
</feature>
<feature type="binding site" evidence="9">
    <location>
        <begin position="106"/>
        <end position="109"/>
    </location>
    <ligand>
        <name>substrate</name>
    </ligand>
</feature>
<feature type="binding site" evidence="9">
    <location>
        <position position="103"/>
    </location>
    <ligand>
        <name>Mg(2+)</name>
        <dbReference type="ChEBI" id="CHEBI:18420"/>
        <label>1</label>
    </ligand>
</feature>
<feature type="domain" description="Fructose-1-6-bisphosphatase class 1 C-terminal" evidence="12">
    <location>
        <begin position="188"/>
        <end position="321"/>
    </location>
</feature>
<keyword evidence="13" id="KW-0614">Plasmid</keyword>
<keyword evidence="6 9" id="KW-0378">Hydrolase</keyword>
<dbReference type="NCBIfam" id="NF006779">
    <property type="entry name" value="PRK09293.1-3"/>
    <property type="match status" value="1"/>
</dbReference>
<dbReference type="PROSITE" id="PS00124">
    <property type="entry name" value="FBPASE"/>
    <property type="match status" value="1"/>
</dbReference>
<dbReference type="RefSeq" id="WP_268076859.1">
    <property type="nucleotide sequence ID" value="NZ_CP109967.1"/>
</dbReference>
<dbReference type="Gene3D" id="3.40.190.80">
    <property type="match status" value="1"/>
</dbReference>
<feature type="domain" description="Fructose-1-6-bisphosphatase class I N-terminal" evidence="11">
    <location>
        <begin position="16"/>
        <end position="183"/>
    </location>
</feature>
<feature type="binding site" evidence="9">
    <location>
        <position position="270"/>
    </location>
    <ligand>
        <name>Mg(2+)</name>
        <dbReference type="ChEBI" id="CHEBI:18420"/>
        <label>2</label>
    </ligand>
</feature>
<reference evidence="13" key="1">
    <citation type="submission" date="2022-10" db="EMBL/GenBank/DDBJ databases">
        <title>Catenovulum adriacola sp. nov. isolated in the Harbour of Susak.</title>
        <authorList>
            <person name="Schoch T."/>
            <person name="Reich S.J."/>
            <person name="Stoeferle S."/>
            <person name="Flaiz M."/>
            <person name="Kazda M."/>
            <person name="Riedel C.U."/>
            <person name="Duerre P."/>
        </authorList>
    </citation>
    <scope>NUCLEOTIDE SEQUENCE</scope>
    <source>
        <strain evidence="13">TS8</strain>
        <plasmid evidence="13">pCadTS8_2</plasmid>
    </source>
</reference>
<evidence type="ECO:0000256" key="7">
    <source>
        <dbReference type="ARBA" id="ARBA00022842"/>
    </source>
</evidence>
<dbReference type="InterPro" id="IPR000146">
    <property type="entry name" value="FBPase_class-1"/>
</dbReference>
<feature type="binding site" evidence="9">
    <location>
        <position position="106"/>
    </location>
    <ligand>
        <name>Mg(2+)</name>
        <dbReference type="ChEBI" id="CHEBI:18420"/>
        <label>2</label>
    </ligand>
</feature>
<evidence type="ECO:0000259" key="11">
    <source>
        <dbReference type="Pfam" id="PF00316"/>
    </source>
</evidence>
<evidence type="ECO:0000256" key="10">
    <source>
        <dbReference type="RuleBase" id="RU000508"/>
    </source>
</evidence>
<comment type="subunit">
    <text evidence="9">Homotetramer.</text>
</comment>
<comment type="similarity">
    <text evidence="3 9 10">Belongs to the FBPase class 1 family.</text>
</comment>